<keyword evidence="3" id="KW-0472">Membrane</keyword>
<dbReference type="GO" id="GO:0000155">
    <property type="term" value="F:phosphorelay sensor kinase activity"/>
    <property type="evidence" value="ECO:0007669"/>
    <property type="project" value="InterPro"/>
</dbReference>
<feature type="transmembrane region" description="Helical" evidence="3">
    <location>
        <begin position="80"/>
        <end position="103"/>
    </location>
</feature>
<dbReference type="InterPro" id="IPR050640">
    <property type="entry name" value="Bact_2-comp_sensor_kinase"/>
</dbReference>
<dbReference type="PROSITE" id="PS50109">
    <property type="entry name" value="HIS_KIN"/>
    <property type="match status" value="1"/>
</dbReference>
<keyword evidence="6" id="KW-1185">Reference proteome</keyword>
<dbReference type="InterPro" id="IPR003594">
    <property type="entry name" value="HATPase_dom"/>
</dbReference>
<dbReference type="Proteomes" id="UP000269669">
    <property type="component" value="Unassembled WGS sequence"/>
</dbReference>
<comment type="catalytic activity">
    <reaction evidence="1">
        <text>ATP + protein L-histidine = ADP + protein N-phospho-L-histidine.</text>
        <dbReference type="EC" id="2.7.13.3"/>
    </reaction>
</comment>
<evidence type="ECO:0000313" key="6">
    <source>
        <dbReference type="Proteomes" id="UP000269669"/>
    </source>
</evidence>
<accession>A0A428MFN3</accession>
<evidence type="ECO:0000256" key="3">
    <source>
        <dbReference type="SAM" id="Phobius"/>
    </source>
</evidence>
<dbReference type="GO" id="GO:0016020">
    <property type="term" value="C:membrane"/>
    <property type="evidence" value="ECO:0007669"/>
    <property type="project" value="InterPro"/>
</dbReference>
<keyword evidence="5" id="KW-0808">Transferase</keyword>
<dbReference type="AlphaFoldDB" id="A0A428MFN3"/>
<dbReference type="Pfam" id="PF06580">
    <property type="entry name" value="His_kinase"/>
    <property type="match status" value="1"/>
</dbReference>
<feature type="transmembrane region" description="Helical" evidence="3">
    <location>
        <begin position="163"/>
        <end position="183"/>
    </location>
</feature>
<sequence length="467" mass="52073">MTQIDSKLILITLLVELGVAAAVSSSLARSKAFKNLLLMSKRTPRQTAWLVAMICLPLTLGVWVRVTVPNFLAADLSFETTILLGILVGPIAAMAGGAALAIPAIVHHEFWALPVNLIVAAVAGTFGRFADPEDVWSFSPMIDLSIYRWVTRNLRRPHLDRQILLLVLIAAMQFCTSMLSRFRPHLYFDLHSDDWWVQLLICACAPVVVGIPLKIWNSIRIERKLEEQGRLLLEARLDALQRQINPHFLFNTLNSITSLVRSQPELAREMIVKLANILRVLLKDREAFVPFREELAFTDDYLDIEVVRFGEKLRVVKEIADNTLDIVVPGMLLQPLIENSLKHGLEPRISGGTVTLRSRITNDGMLLVEVEDDGVGMAPERNIASPVSGLVRLGTGIGMRNVRDRMKVLYGEMASLETNSRPGRGTKVTLRMPILDAEAETWGQGERQLLEAATSAVGDVMRRLNRS</sequence>
<dbReference type="PANTHER" id="PTHR34220:SF7">
    <property type="entry name" value="SENSOR HISTIDINE KINASE YPDA"/>
    <property type="match status" value="1"/>
</dbReference>
<feature type="domain" description="Histidine kinase" evidence="4">
    <location>
        <begin position="332"/>
        <end position="436"/>
    </location>
</feature>
<dbReference type="EMBL" id="RSDW01000001">
    <property type="protein sequence ID" value="RSL15674.1"/>
    <property type="molecule type" value="Genomic_DNA"/>
</dbReference>
<dbReference type="OrthoDB" id="105609at2"/>
<dbReference type="SMART" id="SM00387">
    <property type="entry name" value="HATPase_c"/>
    <property type="match status" value="1"/>
</dbReference>
<comment type="caution">
    <text evidence="5">The sequence shown here is derived from an EMBL/GenBank/DDBJ whole genome shotgun (WGS) entry which is preliminary data.</text>
</comment>
<evidence type="ECO:0000256" key="2">
    <source>
        <dbReference type="ARBA" id="ARBA00012438"/>
    </source>
</evidence>
<dbReference type="Pfam" id="PF02518">
    <property type="entry name" value="HATPase_c"/>
    <property type="match status" value="1"/>
</dbReference>
<dbReference type="RefSeq" id="WP_125484391.1">
    <property type="nucleotide sequence ID" value="NZ_RSDW01000001.1"/>
</dbReference>
<proteinExistence type="predicted"/>
<evidence type="ECO:0000259" key="4">
    <source>
        <dbReference type="PROSITE" id="PS50109"/>
    </source>
</evidence>
<dbReference type="InterPro" id="IPR004358">
    <property type="entry name" value="Sig_transdc_His_kin-like_C"/>
</dbReference>
<keyword evidence="3" id="KW-0812">Transmembrane</keyword>
<reference evidence="5 6" key="1">
    <citation type="submission" date="2018-12" db="EMBL/GenBank/DDBJ databases">
        <title>Sequencing of bacterial isolates from soil warming experiment in Harvard Forest, Massachusetts, USA.</title>
        <authorList>
            <person name="Deangelis K."/>
        </authorList>
    </citation>
    <scope>NUCLEOTIDE SEQUENCE [LARGE SCALE GENOMIC DNA]</scope>
    <source>
        <strain evidence="5 6">EB153</strain>
    </source>
</reference>
<dbReference type="PANTHER" id="PTHR34220">
    <property type="entry name" value="SENSOR HISTIDINE KINASE YPDA"/>
    <property type="match status" value="1"/>
</dbReference>
<protein>
    <recommendedName>
        <fullName evidence="2">histidine kinase</fullName>
        <ecNumber evidence="2">2.7.13.3</ecNumber>
    </recommendedName>
</protein>
<dbReference type="EC" id="2.7.13.3" evidence="2"/>
<name>A0A428MFN3_9BACT</name>
<dbReference type="SUPFAM" id="SSF55874">
    <property type="entry name" value="ATPase domain of HSP90 chaperone/DNA topoisomerase II/histidine kinase"/>
    <property type="match status" value="1"/>
</dbReference>
<evidence type="ECO:0000256" key="1">
    <source>
        <dbReference type="ARBA" id="ARBA00000085"/>
    </source>
</evidence>
<evidence type="ECO:0000313" key="5">
    <source>
        <dbReference type="EMBL" id="RSL15674.1"/>
    </source>
</evidence>
<keyword evidence="3" id="KW-1133">Transmembrane helix</keyword>
<dbReference type="InterPro" id="IPR005467">
    <property type="entry name" value="His_kinase_dom"/>
</dbReference>
<dbReference type="InterPro" id="IPR010559">
    <property type="entry name" value="Sig_transdc_His_kin_internal"/>
</dbReference>
<organism evidence="5 6">
    <name type="scientific">Edaphobacter aggregans</name>
    <dbReference type="NCBI Taxonomy" id="570835"/>
    <lineage>
        <taxon>Bacteria</taxon>
        <taxon>Pseudomonadati</taxon>
        <taxon>Acidobacteriota</taxon>
        <taxon>Terriglobia</taxon>
        <taxon>Terriglobales</taxon>
        <taxon>Acidobacteriaceae</taxon>
        <taxon>Edaphobacter</taxon>
    </lineage>
</organism>
<feature type="transmembrane region" description="Helical" evidence="3">
    <location>
        <begin position="48"/>
        <end position="68"/>
    </location>
</feature>
<feature type="transmembrane region" description="Helical" evidence="3">
    <location>
        <begin position="6"/>
        <end position="27"/>
    </location>
</feature>
<dbReference type="InterPro" id="IPR036890">
    <property type="entry name" value="HATPase_C_sf"/>
</dbReference>
<dbReference type="PRINTS" id="PR00344">
    <property type="entry name" value="BCTRLSENSOR"/>
</dbReference>
<gene>
    <name evidence="5" type="ORF">EDE15_1170</name>
</gene>
<feature type="transmembrane region" description="Helical" evidence="3">
    <location>
        <begin position="195"/>
        <end position="216"/>
    </location>
</feature>
<keyword evidence="5" id="KW-0418">Kinase</keyword>
<dbReference type="Gene3D" id="3.30.565.10">
    <property type="entry name" value="Histidine kinase-like ATPase, C-terminal domain"/>
    <property type="match status" value="1"/>
</dbReference>